<comment type="caution">
    <text evidence="3">The sequence shown here is derived from an EMBL/GenBank/DDBJ whole genome shotgun (WGS) entry which is preliminary data.</text>
</comment>
<dbReference type="EC" id="2.4.-.-" evidence="3"/>
<protein>
    <submittedName>
        <fullName evidence="3">Glycosyltransferase</fullName>
        <ecNumber evidence="3">2.4.-.-</ecNumber>
    </submittedName>
</protein>
<evidence type="ECO:0000313" key="3">
    <source>
        <dbReference type="EMBL" id="MCX5569501.1"/>
    </source>
</evidence>
<dbReference type="SUPFAM" id="SSF53756">
    <property type="entry name" value="UDP-Glycosyltransferase/glycogen phosphorylase"/>
    <property type="match status" value="1"/>
</dbReference>
<name>A0A9X3E0L5_9HYPH</name>
<accession>A0A9X3E0L5</accession>
<feature type="domain" description="Glycosyl transferase family 1" evidence="2">
    <location>
        <begin position="271"/>
        <end position="390"/>
    </location>
</feature>
<sequence length="477" mass="51906">MSKLYFDATQPLRWGPHPPVGIPRVESALIRQVLRRKDLNVVFFRIENGKGRILTATELRYLEALVERRIPYIEGFGNSSYWTRVQTVFRVLQASGGSAGRELDRVAAGYLAGRAERNGLHFGLAKLGIRICKLFLGIGADKGDSSFDPLAEPTAHCFLSNIGSHAVARHRSADVPANITAILHDTIPLDMPHLVHKGHAVSFARDFKWMQEWCDLLVCVSDYSARTASRSLDAEAGSGHQPEIAVNPLGSFLREGLDRPAEPVASLVGSSFAVYCSTIEIRKNHITLLRAWQRLMPLLGDRLPTLVLCGRWGWMVEEVEKFLADHPELAAKVSFLSGISDPQLAWLYKNARFGLFPSLAEGWGLGAAECLDFGLPVLVSDAPALAEATQGLMPVIPADDLDGWTAAIERAATDDEWLSSLRAEIAARYRPTSEAEFATRLLALMGVPTAPAVDGATFAPARLGRNGGEAAAALPAL</sequence>
<evidence type="ECO:0000256" key="1">
    <source>
        <dbReference type="ARBA" id="ARBA00022679"/>
    </source>
</evidence>
<dbReference type="Pfam" id="PF00534">
    <property type="entry name" value="Glycos_transf_1"/>
    <property type="match status" value="1"/>
</dbReference>
<keyword evidence="3" id="KW-0328">Glycosyltransferase</keyword>
<evidence type="ECO:0000313" key="4">
    <source>
        <dbReference type="Proteomes" id="UP001144805"/>
    </source>
</evidence>
<gene>
    <name evidence="3" type="ORF">OSH07_09895</name>
</gene>
<dbReference type="EMBL" id="JAPKNK010000003">
    <property type="protein sequence ID" value="MCX5569501.1"/>
    <property type="molecule type" value="Genomic_DNA"/>
</dbReference>
<organism evidence="3 4">
    <name type="scientific">Kaistia nematophila</name>
    <dbReference type="NCBI Taxonomy" id="2994654"/>
    <lineage>
        <taxon>Bacteria</taxon>
        <taxon>Pseudomonadati</taxon>
        <taxon>Pseudomonadota</taxon>
        <taxon>Alphaproteobacteria</taxon>
        <taxon>Hyphomicrobiales</taxon>
        <taxon>Kaistiaceae</taxon>
        <taxon>Kaistia</taxon>
    </lineage>
</organism>
<dbReference type="PANTHER" id="PTHR46401:SF2">
    <property type="entry name" value="GLYCOSYLTRANSFERASE WBBK-RELATED"/>
    <property type="match status" value="1"/>
</dbReference>
<dbReference type="AlphaFoldDB" id="A0A9X3E0L5"/>
<keyword evidence="4" id="KW-1185">Reference proteome</keyword>
<dbReference type="PANTHER" id="PTHR46401">
    <property type="entry name" value="GLYCOSYLTRANSFERASE WBBK-RELATED"/>
    <property type="match status" value="1"/>
</dbReference>
<keyword evidence="1 3" id="KW-0808">Transferase</keyword>
<evidence type="ECO:0000259" key="2">
    <source>
        <dbReference type="Pfam" id="PF00534"/>
    </source>
</evidence>
<dbReference type="RefSeq" id="WP_266338466.1">
    <property type="nucleotide sequence ID" value="NZ_JAPKNK010000003.1"/>
</dbReference>
<dbReference type="InterPro" id="IPR001296">
    <property type="entry name" value="Glyco_trans_1"/>
</dbReference>
<reference evidence="3" key="1">
    <citation type="submission" date="2022-11" db="EMBL/GenBank/DDBJ databases">
        <title>Biodiversity and phylogenetic relationships of bacteria.</title>
        <authorList>
            <person name="Machado R.A.R."/>
            <person name="Bhat A."/>
            <person name="Loulou A."/>
            <person name="Kallel S."/>
        </authorList>
    </citation>
    <scope>NUCLEOTIDE SEQUENCE</scope>
    <source>
        <strain evidence="3">K-TC2</strain>
    </source>
</reference>
<proteinExistence type="predicted"/>
<dbReference type="Proteomes" id="UP001144805">
    <property type="component" value="Unassembled WGS sequence"/>
</dbReference>
<dbReference type="GO" id="GO:0016757">
    <property type="term" value="F:glycosyltransferase activity"/>
    <property type="evidence" value="ECO:0007669"/>
    <property type="project" value="UniProtKB-KW"/>
</dbReference>
<dbReference type="Gene3D" id="3.40.50.2000">
    <property type="entry name" value="Glycogen Phosphorylase B"/>
    <property type="match status" value="1"/>
</dbReference>